<sequence length="276" mass="30819">MRNIQSAAIKTSLIVLLLANIGYASAQDSLLLARQAAHKSREYISFDAQPLFRTGTTIVRATDRDVMKKLNTPGFAVGVDYQRVSLSGLTFAGGIHFRMIPVAYKFDVNYNELASGGPSTSNFGSKNSNLINGHFYFPIQAGYAFSKKIGNWAPSVLGGVSISSVQSSHLSSGSYYWDNANVRHPVQEISVYYSELHPWLTYTLNARASKTLRRGNQIFFGFNFNYSPVIYNQGDYAYYPESGQQTGTFSDTGSYIALQFGFSFVRKYQEPQPYRR</sequence>
<feature type="signal peptide" evidence="1">
    <location>
        <begin position="1"/>
        <end position="26"/>
    </location>
</feature>
<accession>A0A1T5B2H3</accession>
<protein>
    <recommendedName>
        <fullName evidence="4">Outer membrane protein beta-barrel domain-containing protein</fullName>
    </recommendedName>
</protein>
<reference evidence="3" key="1">
    <citation type="submission" date="2017-02" db="EMBL/GenBank/DDBJ databases">
        <authorList>
            <person name="Varghese N."/>
            <person name="Submissions S."/>
        </authorList>
    </citation>
    <scope>NUCLEOTIDE SEQUENCE [LARGE SCALE GENOMIC DNA]</scope>
    <source>
        <strain evidence="3">DSM 22385</strain>
    </source>
</reference>
<organism evidence="2 3">
    <name type="scientific">Daejeonella lutea</name>
    <dbReference type="NCBI Taxonomy" id="572036"/>
    <lineage>
        <taxon>Bacteria</taxon>
        <taxon>Pseudomonadati</taxon>
        <taxon>Bacteroidota</taxon>
        <taxon>Sphingobacteriia</taxon>
        <taxon>Sphingobacteriales</taxon>
        <taxon>Sphingobacteriaceae</taxon>
        <taxon>Daejeonella</taxon>
    </lineage>
</organism>
<evidence type="ECO:0000313" key="2">
    <source>
        <dbReference type="EMBL" id="SKB41414.1"/>
    </source>
</evidence>
<evidence type="ECO:0008006" key="4">
    <source>
        <dbReference type="Google" id="ProtNLM"/>
    </source>
</evidence>
<name>A0A1T5B2H3_9SPHI</name>
<dbReference type="Proteomes" id="UP000189981">
    <property type="component" value="Unassembled WGS sequence"/>
</dbReference>
<evidence type="ECO:0000313" key="3">
    <source>
        <dbReference type="Proteomes" id="UP000189981"/>
    </source>
</evidence>
<keyword evidence="3" id="KW-1185">Reference proteome</keyword>
<dbReference type="RefSeq" id="WP_079701725.1">
    <property type="nucleotide sequence ID" value="NZ_FUYR01000001.1"/>
</dbReference>
<dbReference type="AlphaFoldDB" id="A0A1T5B2H3"/>
<keyword evidence="1" id="KW-0732">Signal</keyword>
<dbReference type="STRING" id="572036.SAMN05661099_1222"/>
<dbReference type="EMBL" id="FUYR01000001">
    <property type="protein sequence ID" value="SKB41414.1"/>
    <property type="molecule type" value="Genomic_DNA"/>
</dbReference>
<feature type="chain" id="PRO_5013024417" description="Outer membrane protein beta-barrel domain-containing protein" evidence="1">
    <location>
        <begin position="27"/>
        <end position="276"/>
    </location>
</feature>
<gene>
    <name evidence="2" type="ORF">SAMN05661099_1222</name>
</gene>
<proteinExistence type="predicted"/>
<evidence type="ECO:0000256" key="1">
    <source>
        <dbReference type="SAM" id="SignalP"/>
    </source>
</evidence>